<dbReference type="AlphaFoldDB" id="A0A813ELH3"/>
<keyword evidence="3" id="KW-1185">Reference proteome</keyword>
<evidence type="ECO:0000313" key="3">
    <source>
        <dbReference type="Proteomes" id="UP000654075"/>
    </source>
</evidence>
<feature type="transmembrane region" description="Helical" evidence="1">
    <location>
        <begin position="106"/>
        <end position="128"/>
    </location>
</feature>
<keyword evidence="1" id="KW-1133">Transmembrane helix</keyword>
<feature type="non-terminal residue" evidence="2">
    <location>
        <position position="293"/>
    </location>
</feature>
<organism evidence="2 3">
    <name type="scientific">Polarella glacialis</name>
    <name type="common">Dinoflagellate</name>
    <dbReference type="NCBI Taxonomy" id="89957"/>
    <lineage>
        <taxon>Eukaryota</taxon>
        <taxon>Sar</taxon>
        <taxon>Alveolata</taxon>
        <taxon>Dinophyceae</taxon>
        <taxon>Suessiales</taxon>
        <taxon>Suessiaceae</taxon>
        <taxon>Polarella</taxon>
    </lineage>
</organism>
<dbReference type="SUPFAM" id="SSF81324">
    <property type="entry name" value="Voltage-gated potassium channels"/>
    <property type="match status" value="1"/>
</dbReference>
<feature type="transmembrane region" description="Helical" evidence="1">
    <location>
        <begin position="224"/>
        <end position="245"/>
    </location>
</feature>
<proteinExistence type="predicted"/>
<sequence length="293" mass="32582">RQLVNPEFNILTFYRPETEWAYDEDKFIAPEWHNLLNKQNKNGSQSHVYRDRLADLKVCFVPDLLCAEFFQALNDGASDLFENDVIRAAISHTFWHGVCKFDMMQVFLTLWALAIILLETWLLVAGFVGKGDDLEGGAVARSLHAGHSGGGMGGDPGQAWPGSPGQGDRLLSLMHVSNNWIAAKGLVDFLLEFIQFLGCCAIGRPMAYVEPGNLFDLVRCGVPLSLFWFSGHRVVHILVIFFYWARLLDVFTSAENIASALLPIKQLARGLVPACVVTLVGFCAFTHAFYAAR</sequence>
<feature type="transmembrane region" description="Helical" evidence="1">
    <location>
        <begin position="180"/>
        <end position="203"/>
    </location>
</feature>
<name>A0A813ELH3_POLGL</name>
<accession>A0A813ELH3</accession>
<comment type="caution">
    <text evidence="2">The sequence shown here is derived from an EMBL/GenBank/DDBJ whole genome shotgun (WGS) entry which is preliminary data.</text>
</comment>
<feature type="transmembrane region" description="Helical" evidence="1">
    <location>
        <begin position="271"/>
        <end position="292"/>
    </location>
</feature>
<evidence type="ECO:0000313" key="2">
    <source>
        <dbReference type="EMBL" id="CAE8600309.1"/>
    </source>
</evidence>
<keyword evidence="1" id="KW-0472">Membrane</keyword>
<dbReference type="Proteomes" id="UP000654075">
    <property type="component" value="Unassembled WGS sequence"/>
</dbReference>
<dbReference type="EMBL" id="CAJNNV010012025">
    <property type="protein sequence ID" value="CAE8600309.1"/>
    <property type="molecule type" value="Genomic_DNA"/>
</dbReference>
<reference evidence="2" key="1">
    <citation type="submission" date="2021-02" db="EMBL/GenBank/DDBJ databases">
        <authorList>
            <person name="Dougan E. K."/>
            <person name="Rhodes N."/>
            <person name="Thang M."/>
            <person name="Chan C."/>
        </authorList>
    </citation>
    <scope>NUCLEOTIDE SEQUENCE</scope>
</reference>
<evidence type="ECO:0000256" key="1">
    <source>
        <dbReference type="SAM" id="Phobius"/>
    </source>
</evidence>
<protein>
    <submittedName>
        <fullName evidence="2">Uncharacterized protein</fullName>
    </submittedName>
</protein>
<feature type="non-terminal residue" evidence="2">
    <location>
        <position position="1"/>
    </location>
</feature>
<keyword evidence="1" id="KW-0812">Transmembrane</keyword>
<gene>
    <name evidence="2" type="ORF">PGLA1383_LOCUS18639</name>
</gene>